<dbReference type="Proteomes" id="UP001162889">
    <property type="component" value="Unassembled WGS sequence"/>
</dbReference>
<keyword evidence="2" id="KW-0378">Hydrolase</keyword>
<dbReference type="GO" id="GO:0016787">
    <property type="term" value="F:hydrolase activity"/>
    <property type="evidence" value="ECO:0007669"/>
    <property type="project" value="UniProtKB-KW"/>
</dbReference>
<sequence length="196" mass="21152">MKPSSSLFLTIDFINDIVHRDGKIASCAAMVAGHGVLERCNQALAWARAQGMLVAHVKVGFPASYANCPERSPIFGQAARHGALQLDTWGTYFHDALDVRADELVIVKPRVGAFYNTELESLLRAQRIGHLILAGVSTCHAIESTAREAHDRDYGVTVLADCCASASVERHERTLSGALASVADVRTLDVLRAVPC</sequence>
<evidence type="ECO:0000313" key="2">
    <source>
        <dbReference type="EMBL" id="MBV6322494.1"/>
    </source>
</evidence>
<accession>A0AA41L446</accession>
<dbReference type="EMBL" id="JAHTGR010000008">
    <property type="protein sequence ID" value="MBV6322494.1"/>
    <property type="molecule type" value="Genomic_DNA"/>
</dbReference>
<keyword evidence="5" id="KW-1185">Reference proteome</keyword>
<dbReference type="Proteomes" id="UP001155901">
    <property type="component" value="Unassembled WGS sequence"/>
</dbReference>
<dbReference type="AlphaFoldDB" id="A0AA41L446"/>
<evidence type="ECO:0000313" key="5">
    <source>
        <dbReference type="Proteomes" id="UP001162889"/>
    </source>
</evidence>
<organism evidence="2 4">
    <name type="scientific">Duganella violaceipulchra</name>
    <dbReference type="NCBI Taxonomy" id="2849652"/>
    <lineage>
        <taxon>Bacteria</taxon>
        <taxon>Pseudomonadati</taxon>
        <taxon>Pseudomonadota</taxon>
        <taxon>Betaproteobacteria</taxon>
        <taxon>Burkholderiales</taxon>
        <taxon>Oxalobacteraceae</taxon>
        <taxon>Telluria group</taxon>
        <taxon>Duganella</taxon>
    </lineage>
</organism>
<name>A0AA41L446_9BURK</name>
<evidence type="ECO:0000259" key="1">
    <source>
        <dbReference type="Pfam" id="PF00857"/>
    </source>
</evidence>
<proteinExistence type="predicted"/>
<feature type="domain" description="Isochorismatase-like" evidence="1">
    <location>
        <begin position="7"/>
        <end position="188"/>
    </location>
</feature>
<evidence type="ECO:0000313" key="4">
    <source>
        <dbReference type="Proteomes" id="UP001155901"/>
    </source>
</evidence>
<gene>
    <name evidence="2" type="ORF">KVP70_16265</name>
    <name evidence="3" type="ORF">L1274_004446</name>
</gene>
<reference evidence="2" key="1">
    <citation type="submission" date="2021-07" db="EMBL/GenBank/DDBJ databases">
        <title>Characterization of violacein-producing bacteria and related species.</title>
        <authorList>
            <person name="Wilson H.S."/>
            <person name="De Leon M.E."/>
        </authorList>
    </citation>
    <scope>NUCLEOTIDE SEQUENCE</scope>
    <source>
        <strain evidence="2">HSC-15S17</strain>
    </source>
</reference>
<reference evidence="3" key="2">
    <citation type="submission" date="2022-03" db="EMBL/GenBank/DDBJ databases">
        <title>Genome Encyclopedia of Bacteria and Archaea VI: Functional Genomics of Type Strains.</title>
        <authorList>
            <person name="Whitman W."/>
        </authorList>
    </citation>
    <scope>NUCLEOTIDE SEQUENCE</scope>
    <source>
        <strain evidence="3">HSC-15S17</strain>
    </source>
</reference>
<dbReference type="InterPro" id="IPR000868">
    <property type="entry name" value="Isochorismatase-like_dom"/>
</dbReference>
<dbReference type="EMBL" id="JALJZU010000009">
    <property type="protein sequence ID" value="MCP2010704.1"/>
    <property type="molecule type" value="Genomic_DNA"/>
</dbReference>
<dbReference type="InterPro" id="IPR050272">
    <property type="entry name" value="Isochorismatase-like_hydrls"/>
</dbReference>
<protein>
    <submittedName>
        <fullName evidence="2">Cysteine hydrolase</fullName>
    </submittedName>
    <submittedName>
        <fullName evidence="3">Nicotinamidase-related amidase</fullName>
    </submittedName>
</protein>
<evidence type="ECO:0000313" key="3">
    <source>
        <dbReference type="EMBL" id="MCP2010704.1"/>
    </source>
</evidence>
<dbReference type="PANTHER" id="PTHR43540">
    <property type="entry name" value="PEROXYUREIDOACRYLATE/UREIDOACRYLATE AMIDOHYDROLASE-RELATED"/>
    <property type="match status" value="1"/>
</dbReference>
<dbReference type="Pfam" id="PF00857">
    <property type="entry name" value="Isochorismatase"/>
    <property type="match status" value="1"/>
</dbReference>
<comment type="caution">
    <text evidence="2">The sequence shown here is derived from an EMBL/GenBank/DDBJ whole genome shotgun (WGS) entry which is preliminary data.</text>
</comment>
<dbReference type="RefSeq" id="WP_217943263.1">
    <property type="nucleotide sequence ID" value="NZ_JAHTGR010000008.1"/>
</dbReference>
<dbReference type="PANTHER" id="PTHR43540:SF1">
    <property type="entry name" value="ISOCHORISMATASE HYDROLASE"/>
    <property type="match status" value="1"/>
</dbReference>
<dbReference type="CDD" id="cd00431">
    <property type="entry name" value="cysteine_hydrolases"/>
    <property type="match status" value="1"/>
</dbReference>